<name>A0A1G7T5X9_9BACT</name>
<accession>A0A1G7T5X9</accession>
<dbReference type="Proteomes" id="UP000198748">
    <property type="component" value="Unassembled WGS sequence"/>
</dbReference>
<organism evidence="1 2">
    <name type="scientific">Dyadobacter soli</name>
    <dbReference type="NCBI Taxonomy" id="659014"/>
    <lineage>
        <taxon>Bacteria</taxon>
        <taxon>Pseudomonadati</taxon>
        <taxon>Bacteroidota</taxon>
        <taxon>Cytophagia</taxon>
        <taxon>Cytophagales</taxon>
        <taxon>Spirosomataceae</taxon>
        <taxon>Dyadobacter</taxon>
    </lineage>
</organism>
<evidence type="ECO:0000313" key="2">
    <source>
        <dbReference type="Proteomes" id="UP000198748"/>
    </source>
</evidence>
<evidence type="ECO:0000313" key="1">
    <source>
        <dbReference type="EMBL" id="SDG30723.1"/>
    </source>
</evidence>
<dbReference type="STRING" id="659014.SAMN04487996_117104"/>
<dbReference type="EMBL" id="FNAN01000017">
    <property type="protein sequence ID" value="SDG30723.1"/>
    <property type="molecule type" value="Genomic_DNA"/>
</dbReference>
<dbReference type="AlphaFoldDB" id="A0A1G7T5X9"/>
<proteinExistence type="predicted"/>
<keyword evidence="2" id="KW-1185">Reference proteome</keyword>
<sequence>MFDERFELTSLSLCVQNTFQHSSVLLETDTFNLMSTRSIFVDGVIPLDESAPSNCFQLTADLLATLI</sequence>
<protein>
    <submittedName>
        <fullName evidence="1">Uncharacterized protein</fullName>
    </submittedName>
</protein>
<reference evidence="2" key="1">
    <citation type="submission" date="2016-10" db="EMBL/GenBank/DDBJ databases">
        <authorList>
            <person name="Varghese N."/>
            <person name="Submissions S."/>
        </authorList>
    </citation>
    <scope>NUCLEOTIDE SEQUENCE [LARGE SCALE GENOMIC DNA]</scope>
    <source>
        <strain evidence="2">DSM 25329</strain>
    </source>
</reference>
<gene>
    <name evidence="1" type="ORF">SAMN04487996_117104</name>
</gene>